<dbReference type="GeneID" id="100574689"/>
<keyword evidence="2" id="KW-1185">Reference proteome</keyword>
<reference evidence="2" key="1">
    <citation type="submission" date="2010-06" db="EMBL/GenBank/DDBJ databases">
        <authorList>
            <person name="Jiang H."/>
            <person name="Abraham K."/>
            <person name="Ali S."/>
            <person name="Alsbrooks S.L."/>
            <person name="Anim B.N."/>
            <person name="Anosike U.S."/>
            <person name="Attaway T."/>
            <person name="Bandaranaike D.P."/>
            <person name="Battles P.K."/>
            <person name="Bell S.N."/>
            <person name="Bell A.V."/>
            <person name="Beltran B."/>
            <person name="Bickham C."/>
            <person name="Bustamante Y."/>
            <person name="Caleb T."/>
            <person name="Canada A."/>
            <person name="Cardenas V."/>
            <person name="Carter K."/>
            <person name="Chacko J."/>
            <person name="Chandrabose M.N."/>
            <person name="Chavez D."/>
            <person name="Chavez A."/>
            <person name="Chen L."/>
            <person name="Chu H.-S."/>
            <person name="Claassen K.J."/>
            <person name="Cockrell R."/>
            <person name="Collins M."/>
            <person name="Cooper J.A."/>
            <person name="Cree A."/>
            <person name="Curry S.M."/>
            <person name="Da Y."/>
            <person name="Dao M.D."/>
            <person name="Das B."/>
            <person name="Davila M.-L."/>
            <person name="Davy-Carroll L."/>
            <person name="Denson S."/>
            <person name="Dinh H."/>
            <person name="Ebong V.E."/>
            <person name="Edwards J.R."/>
            <person name="Egan A."/>
            <person name="El-Daye J."/>
            <person name="Escobedo L."/>
            <person name="Fernandez S."/>
            <person name="Fernando P.R."/>
            <person name="Flagg N."/>
            <person name="Forbes L.D."/>
            <person name="Fowler R.G."/>
            <person name="Fu Q."/>
            <person name="Gabisi R.A."/>
            <person name="Ganer J."/>
            <person name="Garbino Pronczuk A."/>
            <person name="Garcia R.M."/>
            <person name="Garner T."/>
            <person name="Garrett T.E."/>
            <person name="Gonzalez D.A."/>
            <person name="Hamid H."/>
            <person name="Hawkins E.S."/>
            <person name="Hirani K."/>
            <person name="Hogues M.E."/>
            <person name="Hollins B."/>
            <person name="Hsiao C.-H."/>
            <person name="Jabil R."/>
            <person name="James M.L."/>
            <person name="Jhangiani S.N."/>
            <person name="Johnson B."/>
            <person name="Johnson Q."/>
            <person name="Joshi V."/>
            <person name="Kalu J.B."/>
            <person name="Kam C."/>
            <person name="Kashfia A."/>
            <person name="Keebler J."/>
            <person name="Kisamo H."/>
            <person name="Kovar C.L."/>
            <person name="Lago L.A."/>
            <person name="Lai C.-Y."/>
            <person name="Laidlaw J."/>
            <person name="Lara F."/>
            <person name="Le T.-K."/>
            <person name="Lee S.L."/>
            <person name="Legall F.H."/>
            <person name="Lemon S.J."/>
            <person name="Lewis L.R."/>
            <person name="Li B."/>
            <person name="Liu Y."/>
            <person name="Liu Y.-S."/>
            <person name="Lopez J."/>
            <person name="Lozado R.J."/>
            <person name="Lu J."/>
            <person name="Madu R.C."/>
            <person name="Maheshwari M."/>
            <person name="Maheshwari R."/>
            <person name="Malloy K."/>
            <person name="Martinez E."/>
            <person name="Mathew T."/>
            <person name="Mercado I.C."/>
            <person name="Mercado C."/>
            <person name="Meyer B."/>
            <person name="Montgomery K."/>
            <person name="Morgan M.B."/>
            <person name="Munidasa M."/>
            <person name="Nazareth L.V."/>
            <person name="Nelson J."/>
            <person name="Ng B.M."/>
            <person name="Nguyen N.B."/>
            <person name="Nguyen P.Q."/>
            <person name="Nguyen T."/>
            <person name="Obregon M."/>
            <person name="Okwuonu G.O."/>
            <person name="Onwere C.G."/>
            <person name="Orozco G."/>
            <person name="Parra A."/>
            <person name="Patel S."/>
            <person name="Patil S."/>
            <person name="Perez A."/>
            <person name="Perez Y."/>
            <person name="Pham C."/>
            <person name="Primus E.L."/>
            <person name="Pu L.-L."/>
            <person name="Puazo M."/>
            <person name="Qin X."/>
            <person name="Quiroz J.B."/>
            <person name="Reese J."/>
            <person name="Richards S."/>
            <person name="Rives C.M."/>
            <person name="Robberts R."/>
            <person name="Ruiz S.J."/>
            <person name="Ruiz M.J."/>
            <person name="Santibanez J."/>
            <person name="Schneider B.W."/>
            <person name="Sisson I."/>
            <person name="Smith M."/>
            <person name="Sodergren E."/>
            <person name="Song X.-Z."/>
            <person name="Song B.B."/>
            <person name="Summersgill H."/>
            <person name="Thelus R."/>
            <person name="Thornton R.D."/>
            <person name="Trejos Z.Y."/>
            <person name="Usmani K."/>
            <person name="Vattathil S."/>
            <person name="Villasana D."/>
            <person name="Walker D.L."/>
            <person name="Wang S."/>
            <person name="Wang K."/>
            <person name="White C.S."/>
            <person name="Williams A.C."/>
            <person name="Williamson J."/>
            <person name="Wilson K."/>
            <person name="Woghiren I.O."/>
            <person name="Woodworth J.R."/>
            <person name="Worley K.C."/>
            <person name="Wright R.A."/>
            <person name="Wu W."/>
            <person name="Young L."/>
            <person name="Zhang L."/>
            <person name="Zhang J."/>
            <person name="Zhu Y."/>
            <person name="Muzny D.M."/>
            <person name="Weinstock G."/>
            <person name="Gibbs R.A."/>
        </authorList>
    </citation>
    <scope>NUCLEOTIDE SEQUENCE [LARGE SCALE GENOMIC DNA]</scope>
    <source>
        <strain evidence="2">LSR1</strain>
    </source>
</reference>
<name>A0A8R1W7C1_ACYPI</name>
<accession>A0A8R1W7C1</accession>
<sequence length="125" mass="14619">MEYFQLVNYSLNLETYNQNVNSVHNHDSFELTQNSGITKLKTIRKLYNDVCNTFGQTDIGVWSDCIRFEYMYGSHKLVKEIYKASLLCLEPDLRNGMTKEFEKLKEEFMEDDPKDGGVIVIDDDE</sequence>
<protein>
    <submittedName>
        <fullName evidence="1">Uncharacterized protein</fullName>
    </submittedName>
</protein>
<dbReference type="EnsemblMetazoa" id="XM_003248842.2">
    <property type="protein sequence ID" value="XP_003248890.1"/>
    <property type="gene ID" value="LOC100574689"/>
</dbReference>
<dbReference type="AlphaFoldDB" id="A0A8R1W7C1"/>
<dbReference type="KEGG" id="api:100574689"/>
<reference evidence="1" key="2">
    <citation type="submission" date="2022-06" db="UniProtKB">
        <authorList>
            <consortium name="EnsemblMetazoa"/>
        </authorList>
    </citation>
    <scope>IDENTIFICATION</scope>
</reference>
<evidence type="ECO:0000313" key="1">
    <source>
        <dbReference type="EnsemblMetazoa" id="XP_003248890.1"/>
    </source>
</evidence>
<dbReference type="Proteomes" id="UP000007819">
    <property type="component" value="Unassembled WGS sequence"/>
</dbReference>
<organism evidence="1 2">
    <name type="scientific">Acyrthosiphon pisum</name>
    <name type="common">Pea aphid</name>
    <dbReference type="NCBI Taxonomy" id="7029"/>
    <lineage>
        <taxon>Eukaryota</taxon>
        <taxon>Metazoa</taxon>
        <taxon>Ecdysozoa</taxon>
        <taxon>Arthropoda</taxon>
        <taxon>Hexapoda</taxon>
        <taxon>Insecta</taxon>
        <taxon>Pterygota</taxon>
        <taxon>Neoptera</taxon>
        <taxon>Paraneoptera</taxon>
        <taxon>Hemiptera</taxon>
        <taxon>Sternorrhyncha</taxon>
        <taxon>Aphidomorpha</taxon>
        <taxon>Aphidoidea</taxon>
        <taxon>Aphididae</taxon>
        <taxon>Macrosiphini</taxon>
        <taxon>Acyrthosiphon</taxon>
    </lineage>
</organism>
<dbReference type="RefSeq" id="XP_003248890.1">
    <property type="nucleotide sequence ID" value="XM_003248842.2"/>
</dbReference>
<proteinExistence type="predicted"/>
<evidence type="ECO:0000313" key="2">
    <source>
        <dbReference type="Proteomes" id="UP000007819"/>
    </source>
</evidence>